<accession>A0ACC2WCX1</accession>
<name>A0ACC2WCX1_9TREE</name>
<dbReference type="Proteomes" id="UP001241377">
    <property type="component" value="Unassembled WGS sequence"/>
</dbReference>
<sequence>MARVSVTTTLVEVTDQLDDTPCRVFFKNELEQPSGSFKLRGIGHLISKQLAQKEPGKTKVHVYSSSGGNAGLAAAYASRELGVPCTVVLPKWSLAVVGNLEKLGATVIMFGEHWGIADDHLRNVIMKSAPSDVQTVYVHPFDNPVIWDGHATLVDEIKSQLRPNDAKAIKGVVCSVGGGGLYNGVVEGLKRNKMDETSVLAIETFQTPTFSSAVEEGKVVNLPTIKTTTTSLASPYLSQQSLENYREGKTVVKMVDDSEAKSAAEKYHKLFGKKVEASCGAALTAVLDSKVFLKDLGNLTKDDIVVVVVCGGIVGLGMD</sequence>
<protein>
    <submittedName>
        <fullName evidence="1">Uncharacterized protein</fullName>
    </submittedName>
</protein>
<dbReference type="EMBL" id="JASBWR010000017">
    <property type="protein sequence ID" value="KAJ9109600.1"/>
    <property type="molecule type" value="Genomic_DNA"/>
</dbReference>
<reference evidence="1" key="1">
    <citation type="submission" date="2023-04" db="EMBL/GenBank/DDBJ databases">
        <title>Draft Genome sequencing of Naganishia species isolated from polar environments using Oxford Nanopore Technology.</title>
        <authorList>
            <person name="Leo P."/>
            <person name="Venkateswaran K."/>
        </authorList>
    </citation>
    <scope>NUCLEOTIDE SEQUENCE</scope>
    <source>
        <strain evidence="1">MNA-CCFEE 5261</strain>
    </source>
</reference>
<evidence type="ECO:0000313" key="1">
    <source>
        <dbReference type="EMBL" id="KAJ9109600.1"/>
    </source>
</evidence>
<comment type="caution">
    <text evidence="1">The sequence shown here is derived from an EMBL/GenBank/DDBJ whole genome shotgun (WGS) entry which is preliminary data.</text>
</comment>
<gene>
    <name evidence="1" type="ORF">QFC19_002041</name>
</gene>
<proteinExistence type="predicted"/>
<organism evidence="1 2">
    <name type="scientific">Naganishia cerealis</name>
    <dbReference type="NCBI Taxonomy" id="610337"/>
    <lineage>
        <taxon>Eukaryota</taxon>
        <taxon>Fungi</taxon>
        <taxon>Dikarya</taxon>
        <taxon>Basidiomycota</taxon>
        <taxon>Agaricomycotina</taxon>
        <taxon>Tremellomycetes</taxon>
        <taxon>Filobasidiales</taxon>
        <taxon>Filobasidiaceae</taxon>
        <taxon>Naganishia</taxon>
    </lineage>
</organism>
<keyword evidence="2" id="KW-1185">Reference proteome</keyword>
<evidence type="ECO:0000313" key="2">
    <source>
        <dbReference type="Proteomes" id="UP001241377"/>
    </source>
</evidence>